<dbReference type="AlphaFoldDB" id="A0A0F9A4E2"/>
<name>A0A0F9A4E2_9ZZZZ</name>
<sequence length="54" mass="6153">MPRGNSRVSDLTIQQVCDHYLITKSYKITAKMFGLSDTTIRYIVNKIGAYAEKI</sequence>
<reference evidence="1" key="1">
    <citation type="journal article" date="2015" name="Nature">
        <title>Complex archaea that bridge the gap between prokaryotes and eukaryotes.</title>
        <authorList>
            <person name="Spang A."/>
            <person name="Saw J.H."/>
            <person name="Jorgensen S.L."/>
            <person name="Zaremba-Niedzwiedzka K."/>
            <person name="Martijn J."/>
            <person name="Lind A.E."/>
            <person name="van Eijk R."/>
            <person name="Schleper C."/>
            <person name="Guy L."/>
            <person name="Ettema T.J."/>
        </authorList>
    </citation>
    <scope>NUCLEOTIDE SEQUENCE</scope>
</reference>
<evidence type="ECO:0000313" key="1">
    <source>
        <dbReference type="EMBL" id="KKL04330.1"/>
    </source>
</evidence>
<accession>A0A0F9A4E2</accession>
<dbReference type="EMBL" id="LAZR01044568">
    <property type="protein sequence ID" value="KKL04330.1"/>
    <property type="molecule type" value="Genomic_DNA"/>
</dbReference>
<proteinExistence type="predicted"/>
<comment type="caution">
    <text evidence="1">The sequence shown here is derived from an EMBL/GenBank/DDBJ whole genome shotgun (WGS) entry which is preliminary data.</text>
</comment>
<evidence type="ECO:0008006" key="2">
    <source>
        <dbReference type="Google" id="ProtNLM"/>
    </source>
</evidence>
<gene>
    <name evidence="1" type="ORF">LCGC14_2617150</name>
</gene>
<organism evidence="1">
    <name type="scientific">marine sediment metagenome</name>
    <dbReference type="NCBI Taxonomy" id="412755"/>
    <lineage>
        <taxon>unclassified sequences</taxon>
        <taxon>metagenomes</taxon>
        <taxon>ecological metagenomes</taxon>
    </lineage>
</organism>
<protein>
    <recommendedName>
        <fullName evidence="2">Chromosomal replication initiator DnaA C-terminal domain-containing protein</fullName>
    </recommendedName>
</protein>